<dbReference type="EMBL" id="SWCO01000008">
    <property type="protein sequence ID" value="TKB02167.1"/>
    <property type="molecule type" value="Genomic_DNA"/>
</dbReference>
<feature type="transmembrane region" description="Helical" evidence="1">
    <location>
        <begin position="7"/>
        <end position="26"/>
    </location>
</feature>
<dbReference type="Proteomes" id="UP000305471">
    <property type="component" value="Unassembled WGS sequence"/>
</dbReference>
<keyword evidence="1" id="KW-1133">Transmembrane helix</keyword>
<keyword evidence="1" id="KW-0812">Transmembrane</keyword>
<reference evidence="2 3" key="1">
    <citation type="submission" date="2019-04" db="EMBL/GenBank/DDBJ databases">
        <title>Alteromonas portus sp. nov., an alginate lyase-excreting marine bacterium.</title>
        <authorList>
            <person name="Huang H."/>
            <person name="Mo K."/>
            <person name="Bao S."/>
        </authorList>
    </citation>
    <scope>NUCLEOTIDE SEQUENCE [LARGE SCALE GENOMIC DNA]</scope>
    <source>
        <strain evidence="2 3">HB161718</strain>
    </source>
</reference>
<evidence type="ECO:0000256" key="1">
    <source>
        <dbReference type="SAM" id="Phobius"/>
    </source>
</evidence>
<dbReference type="RefSeq" id="WP_136782711.1">
    <property type="nucleotide sequence ID" value="NZ_SWCO01000008.1"/>
</dbReference>
<name>A0A4U0ZC74_9ALTE</name>
<organism evidence="2 3">
    <name type="scientific">Alteromonas portus</name>
    <dbReference type="NCBI Taxonomy" id="2565549"/>
    <lineage>
        <taxon>Bacteria</taxon>
        <taxon>Pseudomonadati</taxon>
        <taxon>Pseudomonadota</taxon>
        <taxon>Gammaproteobacteria</taxon>
        <taxon>Alteromonadales</taxon>
        <taxon>Alteromonadaceae</taxon>
        <taxon>Alteromonas/Salinimonas group</taxon>
        <taxon>Alteromonas</taxon>
    </lineage>
</organism>
<protein>
    <submittedName>
        <fullName evidence="2">Uncharacterized protein</fullName>
    </submittedName>
</protein>
<feature type="transmembrane region" description="Helical" evidence="1">
    <location>
        <begin position="32"/>
        <end position="48"/>
    </location>
</feature>
<proteinExistence type="predicted"/>
<accession>A0A4U0ZC74</accession>
<keyword evidence="1" id="KW-0472">Membrane</keyword>
<evidence type="ECO:0000313" key="3">
    <source>
        <dbReference type="Proteomes" id="UP000305471"/>
    </source>
</evidence>
<gene>
    <name evidence="2" type="ORF">E5672_13735</name>
</gene>
<dbReference type="AlphaFoldDB" id="A0A4U0ZC74"/>
<evidence type="ECO:0000313" key="2">
    <source>
        <dbReference type="EMBL" id="TKB02167.1"/>
    </source>
</evidence>
<comment type="caution">
    <text evidence="2">The sequence shown here is derived from an EMBL/GenBank/DDBJ whole genome shotgun (WGS) entry which is preliminary data.</text>
</comment>
<keyword evidence="3" id="KW-1185">Reference proteome</keyword>
<dbReference type="OrthoDB" id="5741716at2"/>
<sequence length="62" mass="7070">MKKYSRVLAMLTFLIAAVVTFSFGMINGTLGLILLAFVFEGLFWFNSYKAESENKKAHYNQV</sequence>